<feature type="compositionally biased region" description="Polar residues" evidence="1">
    <location>
        <begin position="254"/>
        <end position="263"/>
    </location>
</feature>
<dbReference type="InterPro" id="IPR001005">
    <property type="entry name" value="SANT/Myb"/>
</dbReference>
<evidence type="ECO:0000313" key="3">
    <source>
        <dbReference type="EMBL" id="KAK9693237.1"/>
    </source>
</evidence>
<protein>
    <recommendedName>
        <fullName evidence="2">Myb-like domain-containing protein</fullName>
    </recommendedName>
</protein>
<proteinExistence type="predicted"/>
<dbReference type="EMBL" id="JASJQH010008360">
    <property type="protein sequence ID" value="KAK9693237.1"/>
    <property type="molecule type" value="Genomic_DNA"/>
</dbReference>
<dbReference type="Pfam" id="PF13837">
    <property type="entry name" value="Myb_DNA-bind_4"/>
    <property type="match status" value="1"/>
</dbReference>
<feature type="compositionally biased region" description="Low complexity" evidence="1">
    <location>
        <begin position="149"/>
        <end position="161"/>
    </location>
</feature>
<evidence type="ECO:0000313" key="4">
    <source>
        <dbReference type="Proteomes" id="UP001479436"/>
    </source>
</evidence>
<keyword evidence="4" id="KW-1185">Reference proteome</keyword>
<dbReference type="PANTHER" id="PTHR47595:SF1">
    <property type="entry name" value="MYB_SANT-LIKE DNA-BINDING DOMAIN-CONTAINING PROTEIN"/>
    <property type="match status" value="1"/>
</dbReference>
<evidence type="ECO:0000256" key="1">
    <source>
        <dbReference type="SAM" id="MobiDB-lite"/>
    </source>
</evidence>
<dbReference type="Gene3D" id="1.10.10.60">
    <property type="entry name" value="Homeodomain-like"/>
    <property type="match status" value="1"/>
</dbReference>
<reference evidence="3 4" key="1">
    <citation type="submission" date="2023-04" db="EMBL/GenBank/DDBJ databases">
        <title>Genome of Basidiobolus ranarum AG-B5.</title>
        <authorList>
            <person name="Stajich J.E."/>
            <person name="Carter-House D."/>
            <person name="Gryganskyi A."/>
        </authorList>
    </citation>
    <scope>NUCLEOTIDE SEQUENCE [LARGE SCALE GENOMIC DNA]</scope>
    <source>
        <strain evidence="3 4">AG-B5</strain>
    </source>
</reference>
<feature type="compositionally biased region" description="Polar residues" evidence="1">
    <location>
        <begin position="162"/>
        <end position="193"/>
    </location>
</feature>
<feature type="region of interest" description="Disordered" evidence="1">
    <location>
        <begin position="245"/>
        <end position="270"/>
    </location>
</feature>
<name>A0ABR2VQ77_9FUNG</name>
<feature type="domain" description="Myb-like" evidence="2">
    <location>
        <begin position="31"/>
        <end position="95"/>
    </location>
</feature>
<feature type="region of interest" description="Disordered" evidence="1">
    <location>
        <begin position="140"/>
        <end position="206"/>
    </location>
</feature>
<dbReference type="PANTHER" id="PTHR47595">
    <property type="entry name" value="HEAT SHOCK 70 KDA PROTEIN 14"/>
    <property type="match status" value="1"/>
</dbReference>
<evidence type="ECO:0000259" key="2">
    <source>
        <dbReference type="PROSITE" id="PS50090"/>
    </source>
</evidence>
<comment type="caution">
    <text evidence="3">The sequence shown here is derived from an EMBL/GenBank/DDBJ whole genome shotgun (WGS) entry which is preliminary data.</text>
</comment>
<dbReference type="InterPro" id="IPR044822">
    <property type="entry name" value="Myb_DNA-bind_4"/>
</dbReference>
<accession>A0ABR2VQ77</accession>
<dbReference type="Proteomes" id="UP001479436">
    <property type="component" value="Unassembled WGS sequence"/>
</dbReference>
<dbReference type="PROSITE" id="PS50090">
    <property type="entry name" value="MYB_LIKE"/>
    <property type="match status" value="1"/>
</dbReference>
<organism evidence="3 4">
    <name type="scientific">Basidiobolus ranarum</name>
    <dbReference type="NCBI Taxonomy" id="34480"/>
    <lineage>
        <taxon>Eukaryota</taxon>
        <taxon>Fungi</taxon>
        <taxon>Fungi incertae sedis</taxon>
        <taxon>Zoopagomycota</taxon>
        <taxon>Entomophthoromycotina</taxon>
        <taxon>Basidiobolomycetes</taxon>
        <taxon>Basidiobolales</taxon>
        <taxon>Basidiobolaceae</taxon>
        <taxon>Basidiobolus</taxon>
    </lineage>
</organism>
<sequence>MSLFDHIAYLIQDSNISESSTISPEFQSQDSSNKQQTFWSYEETKLFIQLREEKNLLFNSMKRTKQLWREIVASLQAHNYVKTIEQCQQKWKNLQRAFRETEEYNAKPGVTDKRKCLFYDELAPLLADSQYARAKSCEPSAKNNSCATQSSSQPNSQPNSQTGTPQATVSSATLTSDAMPSTSDESEATNVNNKPKRLADSQLTPHTAKIPHLIPELDTSHDGDHDPLEESIDMILGEVESELPTEPLSATEVEPTQTNNSYGARSISVPPSRASSIASIADVDKYLNFFREQSARMSAESEKAREIYRFTMETMEKMLRDFTEKSNQRVDRHAEMFENFLDKLGKN</sequence>
<gene>
    <name evidence="3" type="ORF">K7432_014005</name>
</gene>